<dbReference type="Proteomes" id="UP000663852">
    <property type="component" value="Unassembled WGS sequence"/>
</dbReference>
<dbReference type="EMBL" id="CAJNOR010002515">
    <property type="protein sequence ID" value="CAF1305015.1"/>
    <property type="molecule type" value="Genomic_DNA"/>
</dbReference>
<reference evidence="1" key="1">
    <citation type="submission" date="2021-02" db="EMBL/GenBank/DDBJ databases">
        <authorList>
            <person name="Nowell W R."/>
        </authorList>
    </citation>
    <scope>NUCLEOTIDE SEQUENCE</scope>
</reference>
<dbReference type="Proteomes" id="UP000663828">
    <property type="component" value="Unassembled WGS sequence"/>
</dbReference>
<dbReference type="EMBL" id="CAJNOJ010000029">
    <property type="protein sequence ID" value="CAF0882678.1"/>
    <property type="molecule type" value="Genomic_DNA"/>
</dbReference>
<comment type="caution">
    <text evidence="1">The sequence shown here is derived from an EMBL/GenBank/DDBJ whole genome shotgun (WGS) entry which is preliminary data.</text>
</comment>
<dbReference type="AlphaFoldDB" id="A0A813YDN7"/>
<accession>A0A813YDN7</accession>
<protein>
    <submittedName>
        <fullName evidence="1">Uncharacterized protein</fullName>
    </submittedName>
</protein>
<evidence type="ECO:0000313" key="2">
    <source>
        <dbReference type="EMBL" id="CAF1305015.1"/>
    </source>
</evidence>
<keyword evidence="3" id="KW-1185">Reference proteome</keyword>
<gene>
    <name evidence="1" type="ORF">EDS130_LOCUS8871</name>
    <name evidence="2" type="ORF">XAT740_LOCUS29067</name>
</gene>
<evidence type="ECO:0000313" key="4">
    <source>
        <dbReference type="Proteomes" id="UP000663852"/>
    </source>
</evidence>
<organism evidence="1 4">
    <name type="scientific">Adineta ricciae</name>
    <name type="common">Rotifer</name>
    <dbReference type="NCBI Taxonomy" id="249248"/>
    <lineage>
        <taxon>Eukaryota</taxon>
        <taxon>Metazoa</taxon>
        <taxon>Spiralia</taxon>
        <taxon>Gnathifera</taxon>
        <taxon>Rotifera</taxon>
        <taxon>Eurotatoria</taxon>
        <taxon>Bdelloidea</taxon>
        <taxon>Adinetida</taxon>
        <taxon>Adinetidae</taxon>
        <taxon>Adineta</taxon>
    </lineage>
</organism>
<evidence type="ECO:0000313" key="1">
    <source>
        <dbReference type="EMBL" id="CAF0882678.1"/>
    </source>
</evidence>
<sequence>MCERSPLFLFEVKSILLDLLTRTLELFDLSRRLLEHYRLTQFLLTREHQCDYRHFSLEKSCRLNYNIMSDLSTYLQRLYTTCRITKSSLRSLHAARVTATNDYIVIDDEVYELIKCFKSKLNSVHSGSTTERKKSIKTSDRRYYSQRLVHNSYTTQSFQFHPTSANSKNNSHTLESNESRQILQSFHKISRFFYFLLKQFYGVHNVQVSDVLQPIVISIIRLLLFITDELKRKLQVLSPIKVHHNRFRVQKKEEICQEQSTLGSSKSEFDIIETVKPEQEYKSRNENHEENLPEFDEEEFYRLANLPRDD</sequence>
<dbReference type="OrthoDB" id="9988768at2759"/>
<evidence type="ECO:0000313" key="3">
    <source>
        <dbReference type="Proteomes" id="UP000663828"/>
    </source>
</evidence>
<proteinExistence type="predicted"/>
<name>A0A813YDN7_ADIRI</name>